<gene>
    <name evidence="2" type="ORF">Q8A67_018124</name>
</gene>
<evidence type="ECO:0000256" key="1">
    <source>
        <dbReference type="SAM" id="MobiDB-lite"/>
    </source>
</evidence>
<evidence type="ECO:0000313" key="3">
    <source>
        <dbReference type="Proteomes" id="UP001187343"/>
    </source>
</evidence>
<feature type="region of interest" description="Disordered" evidence="1">
    <location>
        <begin position="1"/>
        <end position="109"/>
    </location>
</feature>
<dbReference type="EMBL" id="JAUYZG010000018">
    <property type="protein sequence ID" value="KAK2880856.1"/>
    <property type="molecule type" value="Genomic_DNA"/>
</dbReference>
<feature type="compositionally biased region" description="Basic residues" evidence="1">
    <location>
        <begin position="53"/>
        <end position="66"/>
    </location>
</feature>
<dbReference type="Proteomes" id="UP001187343">
    <property type="component" value="Unassembled WGS sequence"/>
</dbReference>
<keyword evidence="3" id="KW-1185">Reference proteome</keyword>
<evidence type="ECO:0000313" key="2">
    <source>
        <dbReference type="EMBL" id="KAK2880856.1"/>
    </source>
</evidence>
<name>A0AA88TEF0_9TELE</name>
<proteinExistence type="predicted"/>
<feature type="compositionally biased region" description="Pro residues" evidence="1">
    <location>
        <begin position="29"/>
        <end position="42"/>
    </location>
</feature>
<reference evidence="2" key="1">
    <citation type="submission" date="2023-08" db="EMBL/GenBank/DDBJ databases">
        <title>Chromosome-level Genome Assembly of mud carp (Cirrhinus molitorella).</title>
        <authorList>
            <person name="Liu H."/>
        </authorList>
    </citation>
    <scope>NUCLEOTIDE SEQUENCE</scope>
    <source>
        <strain evidence="2">Prfri</strain>
        <tissue evidence="2">Muscle</tissue>
    </source>
</reference>
<organism evidence="2 3">
    <name type="scientific">Cirrhinus molitorella</name>
    <name type="common">mud carp</name>
    <dbReference type="NCBI Taxonomy" id="172907"/>
    <lineage>
        <taxon>Eukaryota</taxon>
        <taxon>Metazoa</taxon>
        <taxon>Chordata</taxon>
        <taxon>Craniata</taxon>
        <taxon>Vertebrata</taxon>
        <taxon>Euteleostomi</taxon>
        <taxon>Actinopterygii</taxon>
        <taxon>Neopterygii</taxon>
        <taxon>Teleostei</taxon>
        <taxon>Ostariophysi</taxon>
        <taxon>Cypriniformes</taxon>
        <taxon>Cyprinidae</taxon>
        <taxon>Labeoninae</taxon>
        <taxon>Labeonini</taxon>
        <taxon>Cirrhinus</taxon>
    </lineage>
</organism>
<comment type="caution">
    <text evidence="2">The sequence shown here is derived from an EMBL/GenBank/DDBJ whole genome shotgun (WGS) entry which is preliminary data.</text>
</comment>
<protein>
    <submittedName>
        <fullName evidence="2">Uncharacterized protein</fullName>
    </submittedName>
</protein>
<accession>A0AA88TEF0</accession>
<sequence length="109" mass="11997">MNAATSMRSWPGGTVQCINGGVERRRETSPPPPPPPPPPSPPRLEHGTEGSKRGLRPIRMRACHSLRKGEEQEDFEGPEPGAERAVRPLLESPRLESGSGMRQIRRDAE</sequence>
<feature type="compositionally biased region" description="Basic and acidic residues" evidence="1">
    <location>
        <begin position="43"/>
        <end position="52"/>
    </location>
</feature>
<dbReference type="AlphaFoldDB" id="A0AA88TEF0"/>